<evidence type="ECO:0000256" key="2">
    <source>
        <dbReference type="SAM" id="MobiDB-lite"/>
    </source>
</evidence>
<dbReference type="SUPFAM" id="SSF56214">
    <property type="entry name" value="4'-phosphopantetheinyl transferase"/>
    <property type="match status" value="1"/>
</dbReference>
<keyword evidence="1 4" id="KW-0808">Transferase</keyword>
<evidence type="ECO:0000313" key="4">
    <source>
        <dbReference type="EMBL" id="QJD93768.1"/>
    </source>
</evidence>
<feature type="domain" description="4'-phosphopantetheinyl transferase" evidence="3">
    <location>
        <begin position="126"/>
        <end position="187"/>
    </location>
</feature>
<evidence type="ECO:0000256" key="1">
    <source>
        <dbReference type="ARBA" id="ARBA00022679"/>
    </source>
</evidence>
<reference evidence="4 5" key="1">
    <citation type="submission" date="2020-04" db="EMBL/GenBank/DDBJ databases">
        <title>Genome sequencing of novel species.</title>
        <authorList>
            <person name="Heo J."/>
            <person name="Kim S.-J."/>
            <person name="Kim J.-S."/>
            <person name="Hong S.-B."/>
            <person name="Kwon S.-W."/>
        </authorList>
    </citation>
    <scope>NUCLEOTIDE SEQUENCE [LARGE SCALE GENOMIC DNA]</scope>
    <source>
        <strain evidence="4 5">AF9R3</strain>
    </source>
</reference>
<gene>
    <name evidence="4" type="ORF">HH213_28965</name>
</gene>
<dbReference type="GO" id="GO:0016740">
    <property type="term" value="F:transferase activity"/>
    <property type="evidence" value="ECO:0007669"/>
    <property type="project" value="UniProtKB-KW"/>
</dbReference>
<dbReference type="InterPro" id="IPR037143">
    <property type="entry name" value="4-PPantetheinyl_Trfase_dom_sf"/>
</dbReference>
<proteinExistence type="predicted"/>
<organism evidence="4 5">
    <name type="scientific">Duganella dendranthematis</name>
    <dbReference type="NCBI Taxonomy" id="2728021"/>
    <lineage>
        <taxon>Bacteria</taxon>
        <taxon>Pseudomonadati</taxon>
        <taxon>Pseudomonadota</taxon>
        <taxon>Betaproteobacteria</taxon>
        <taxon>Burkholderiales</taxon>
        <taxon>Oxalobacteraceae</taxon>
        <taxon>Telluria group</taxon>
        <taxon>Duganella</taxon>
    </lineage>
</organism>
<dbReference type="Pfam" id="PF01648">
    <property type="entry name" value="ACPS"/>
    <property type="match status" value="1"/>
</dbReference>
<dbReference type="Gene3D" id="3.90.470.20">
    <property type="entry name" value="4'-phosphopantetheinyl transferase domain"/>
    <property type="match status" value="1"/>
</dbReference>
<dbReference type="EMBL" id="CP051684">
    <property type="protein sequence ID" value="QJD93768.1"/>
    <property type="molecule type" value="Genomic_DNA"/>
</dbReference>
<feature type="compositionally biased region" description="Low complexity" evidence="2">
    <location>
        <begin position="32"/>
        <end position="59"/>
    </location>
</feature>
<protein>
    <submittedName>
        <fullName evidence="4">4'-phosphopantetheinyl transferase superfamily protein</fullName>
    </submittedName>
</protein>
<keyword evidence="5" id="KW-1185">Reference proteome</keyword>
<dbReference type="InterPro" id="IPR008278">
    <property type="entry name" value="4-PPantetheinyl_Trfase_dom"/>
</dbReference>
<accession>A0ABX6MI43</accession>
<dbReference type="Proteomes" id="UP000503117">
    <property type="component" value="Chromosome"/>
</dbReference>
<sequence length="216" mass="22250">MKSLAVQRWPGPTPAPQDGLFAILINTSAASSPPGTASAPAPNAASTVPPPASGAGQQRDAARRQIRQAAREALGAVLRMPAADISIVSTPGTPPHVLLAGVGSHIGISFSHEDGYGLAAINLHGPIGADIMRVQDIPDWQTVASDYLGPAVAAALQNTINRPLAFTQAWTQREAALKCHAQQLSEWQAGLSGASISLILPDPHLAGQIHIGDKTA</sequence>
<evidence type="ECO:0000259" key="3">
    <source>
        <dbReference type="Pfam" id="PF01648"/>
    </source>
</evidence>
<feature type="region of interest" description="Disordered" evidence="2">
    <location>
        <begin position="32"/>
        <end position="62"/>
    </location>
</feature>
<evidence type="ECO:0000313" key="5">
    <source>
        <dbReference type="Proteomes" id="UP000503117"/>
    </source>
</evidence>
<dbReference type="RefSeq" id="WP_169114654.1">
    <property type="nucleotide sequence ID" value="NZ_CP051684.1"/>
</dbReference>
<name>A0ABX6MI43_9BURK</name>